<reference evidence="2" key="1">
    <citation type="submission" date="2018-05" db="EMBL/GenBank/DDBJ databases">
        <authorList>
            <person name="Lanie J.A."/>
            <person name="Ng W.-L."/>
            <person name="Kazmierczak K.M."/>
            <person name="Andrzejewski T.M."/>
            <person name="Davidsen T.M."/>
            <person name="Wayne K.J."/>
            <person name="Tettelin H."/>
            <person name="Glass J.I."/>
            <person name="Rusch D."/>
            <person name="Podicherti R."/>
            <person name="Tsui H.-C.T."/>
            <person name="Winkler M.E."/>
        </authorList>
    </citation>
    <scope>NUCLEOTIDE SEQUENCE</scope>
</reference>
<sequence length="132" mass="15637">MGLDGKEYNWNPSSTESLSKNKSNLHKKAKKLLDILFPHDRILEEVSLIGTNAGLRRGTLRADFFIPNRNLIVEVQGEQHFKFNNFFFKNKLSFFKAKARDRDKKEWCKINGIKIAEFNYDEDIDDWRRKIE</sequence>
<dbReference type="EMBL" id="UINC01006231">
    <property type="protein sequence ID" value="SVA26283.1"/>
    <property type="molecule type" value="Genomic_DNA"/>
</dbReference>
<organism evidence="2">
    <name type="scientific">marine metagenome</name>
    <dbReference type="NCBI Taxonomy" id="408172"/>
    <lineage>
        <taxon>unclassified sequences</taxon>
        <taxon>metagenomes</taxon>
        <taxon>ecological metagenomes</taxon>
    </lineage>
</organism>
<dbReference type="Gene3D" id="3.40.960.10">
    <property type="entry name" value="VSR Endonuclease"/>
    <property type="match status" value="1"/>
</dbReference>
<dbReference type="AlphaFoldDB" id="A0A381UHT1"/>
<name>A0A381UHT1_9ZZZZ</name>
<gene>
    <name evidence="2" type="ORF">METZ01_LOCUS79137</name>
</gene>
<accession>A0A381UHT1</accession>
<evidence type="ECO:0008006" key="3">
    <source>
        <dbReference type="Google" id="ProtNLM"/>
    </source>
</evidence>
<feature type="region of interest" description="Disordered" evidence="1">
    <location>
        <begin position="1"/>
        <end position="21"/>
    </location>
</feature>
<proteinExistence type="predicted"/>
<evidence type="ECO:0000313" key="2">
    <source>
        <dbReference type="EMBL" id="SVA26283.1"/>
    </source>
</evidence>
<protein>
    <recommendedName>
        <fullName evidence="3">DUF559 domain-containing protein</fullName>
    </recommendedName>
</protein>
<evidence type="ECO:0000256" key="1">
    <source>
        <dbReference type="SAM" id="MobiDB-lite"/>
    </source>
</evidence>